<evidence type="ECO:0000259" key="2">
    <source>
        <dbReference type="PROSITE" id="PS50195"/>
    </source>
</evidence>
<feature type="region of interest" description="Disordered" evidence="1">
    <location>
        <begin position="310"/>
        <end position="331"/>
    </location>
</feature>
<dbReference type="CDD" id="cd06093">
    <property type="entry name" value="PX_domain"/>
    <property type="match status" value="1"/>
</dbReference>
<sequence>MFRAHTAISTSGSVKLMVRPHAFSTLLEGQLIHSKVFHGFHGHHHRQLELHATNDVDPAISGLRSKMWYEFARKKSWSKAIRILSALSEAPLDANGHFKDYDFVSGLVRFLPILVGTCAQVSQWLPALAMTKGFLSKASRESLDLLPSIQGIVKALAAENLARPALSLLPEVLADPQDPTESANAPRTLAMLMEASFQCNDWMVAVCTLELLHVSRCGPHDLDRATAKCVASCPAWPLALTLRRSMGVRSYSSFAKLCGSGAWPIALQLAQDGARGQRLSQSSILLDSLLTAQVKEQRWQDSFDFFKGLGSQKGQGQQDGTSQIQQGSSSTLTTELPVDEVRDGWEVMKEDPRVEVKSHWIRRPTRPSFDALIRSCCDGFRDDVGWLESFRLLETLKANFGSFQLYDAYTLCEVLRACVSGAQWQRSLKFLDLLGPERHPDTRSLSYILAIRACSMPRHWLAVLSLLACCRNQRVRPHIGMYDAAIFSCKGTWEHPWSQWRTALRILEEAHMKHLRCNPFMLQGTLRACQSNHEWRPSMALLRACLGNSIEAHENQYAAALGVCAKAIQWSWGLQLVRDDMQRLYLKISNTALKPCIDIFQESGSWQEATTLLRRVQEWISGTINLRRSRSDCRMPPVRTKWWILGSVLGMVVTGPLGAMVGAGLAVAATQPNATMFPLLQRGRHTIANVSLPRDGMTKQQGVTYFAVDVVDTNGFTWRLLRRYSHFSRFQALMNNYEIRCVFPGKTFFSCSGNELEQRRLGLEAWTRDMLRVFSSTGIPNRLQAEFEDFFTRGRSEARPPAPPLPPAAPAPAPPAPPALGQAFAVEVPGGVHAGQQLMVKNPMDGSNFLITVPLGTGPGSILQVSPPADASGLGMAVPSSSSVQAPAAGAEQKILLSISIPPGVSAGQTLGVKVPDGRELTVVVPPGLGQQEVQLEYDTVSGSLDVVTSQPSAPAAPSAPPAPAVNTSTFEFLGALCRDRS</sequence>
<dbReference type="PROSITE" id="PS50195">
    <property type="entry name" value="PX"/>
    <property type="match status" value="1"/>
</dbReference>
<accession>A0A9P1GEK0</accession>
<proteinExistence type="predicted"/>
<feature type="compositionally biased region" description="Pro residues" evidence="1">
    <location>
        <begin position="800"/>
        <end position="818"/>
    </location>
</feature>
<organism evidence="3">
    <name type="scientific">Cladocopium goreaui</name>
    <dbReference type="NCBI Taxonomy" id="2562237"/>
    <lineage>
        <taxon>Eukaryota</taxon>
        <taxon>Sar</taxon>
        <taxon>Alveolata</taxon>
        <taxon>Dinophyceae</taxon>
        <taxon>Suessiales</taxon>
        <taxon>Symbiodiniaceae</taxon>
        <taxon>Cladocopium</taxon>
    </lineage>
</organism>
<reference evidence="4 5" key="2">
    <citation type="submission" date="2024-05" db="EMBL/GenBank/DDBJ databases">
        <authorList>
            <person name="Chen Y."/>
            <person name="Shah S."/>
            <person name="Dougan E. K."/>
            <person name="Thang M."/>
            <person name="Chan C."/>
        </authorList>
    </citation>
    <scope>NUCLEOTIDE SEQUENCE [LARGE SCALE GENOMIC DNA]</scope>
</reference>
<protein>
    <submittedName>
        <fullName evidence="4">Sorting nexin-22</fullName>
    </submittedName>
</protein>
<comment type="caution">
    <text evidence="3">The sequence shown here is derived from an EMBL/GenBank/DDBJ whole genome shotgun (WGS) entry which is preliminary data.</text>
</comment>
<dbReference type="Proteomes" id="UP001152797">
    <property type="component" value="Unassembled WGS sequence"/>
</dbReference>
<name>A0A9P1GEK0_9DINO</name>
<dbReference type="EMBL" id="CAMXCT010004835">
    <property type="protein sequence ID" value="CAI4010510.1"/>
    <property type="molecule type" value="Genomic_DNA"/>
</dbReference>
<feature type="region of interest" description="Disordered" evidence="1">
    <location>
        <begin position="795"/>
        <end position="820"/>
    </location>
</feature>
<evidence type="ECO:0000313" key="5">
    <source>
        <dbReference type="Proteomes" id="UP001152797"/>
    </source>
</evidence>
<reference evidence="3" key="1">
    <citation type="submission" date="2022-10" db="EMBL/GenBank/DDBJ databases">
        <authorList>
            <person name="Chen Y."/>
            <person name="Dougan E. K."/>
            <person name="Chan C."/>
            <person name="Rhodes N."/>
            <person name="Thang M."/>
        </authorList>
    </citation>
    <scope>NUCLEOTIDE SEQUENCE</scope>
</reference>
<feature type="domain" description="PX" evidence="2">
    <location>
        <begin position="684"/>
        <end position="798"/>
    </location>
</feature>
<dbReference type="InterPro" id="IPR001683">
    <property type="entry name" value="PX_dom"/>
</dbReference>
<keyword evidence="5" id="KW-1185">Reference proteome</keyword>
<evidence type="ECO:0000313" key="3">
    <source>
        <dbReference type="EMBL" id="CAI4010510.1"/>
    </source>
</evidence>
<dbReference type="Pfam" id="PF00787">
    <property type="entry name" value="PX"/>
    <property type="match status" value="1"/>
</dbReference>
<dbReference type="Gene3D" id="1.25.40.10">
    <property type="entry name" value="Tetratricopeptide repeat domain"/>
    <property type="match status" value="1"/>
</dbReference>
<dbReference type="InterPro" id="IPR011990">
    <property type="entry name" value="TPR-like_helical_dom_sf"/>
</dbReference>
<dbReference type="InterPro" id="IPR036871">
    <property type="entry name" value="PX_dom_sf"/>
</dbReference>
<dbReference type="Gene3D" id="3.30.1520.10">
    <property type="entry name" value="Phox-like domain"/>
    <property type="match status" value="1"/>
</dbReference>
<evidence type="ECO:0000313" key="4">
    <source>
        <dbReference type="EMBL" id="CAL4797822.1"/>
    </source>
</evidence>
<gene>
    <name evidence="3" type="ORF">C1SCF055_LOCUS35779</name>
</gene>
<dbReference type="EMBL" id="CAMXCT030004835">
    <property type="protein sequence ID" value="CAL4797822.1"/>
    <property type="molecule type" value="Genomic_DNA"/>
</dbReference>
<dbReference type="GO" id="GO:0035091">
    <property type="term" value="F:phosphatidylinositol binding"/>
    <property type="evidence" value="ECO:0007669"/>
    <property type="project" value="InterPro"/>
</dbReference>
<dbReference type="AlphaFoldDB" id="A0A9P1GEK0"/>
<dbReference type="EMBL" id="CAMXCT020004835">
    <property type="protein sequence ID" value="CAL1163885.1"/>
    <property type="molecule type" value="Genomic_DNA"/>
</dbReference>
<evidence type="ECO:0000256" key="1">
    <source>
        <dbReference type="SAM" id="MobiDB-lite"/>
    </source>
</evidence>
<dbReference type="SUPFAM" id="SSF64268">
    <property type="entry name" value="PX domain"/>
    <property type="match status" value="1"/>
</dbReference>